<gene>
    <name evidence="1" type="ORF">RMSM_03354</name>
</gene>
<name>M5S0J5_9BACT</name>
<dbReference type="AlphaFoldDB" id="M5S0J5"/>
<organism evidence="1 2">
    <name type="scientific">Rhodopirellula maiorica SM1</name>
    <dbReference type="NCBI Taxonomy" id="1265738"/>
    <lineage>
        <taxon>Bacteria</taxon>
        <taxon>Pseudomonadati</taxon>
        <taxon>Planctomycetota</taxon>
        <taxon>Planctomycetia</taxon>
        <taxon>Pirellulales</taxon>
        <taxon>Pirellulaceae</taxon>
        <taxon>Novipirellula</taxon>
    </lineage>
</organism>
<proteinExistence type="predicted"/>
<sequence length="42" mass="4891">MFQQQTWELWRIPLLEHPPMVAKVDGIGPTQPRRLASVYGRS</sequence>
<dbReference type="Proteomes" id="UP000011991">
    <property type="component" value="Unassembled WGS sequence"/>
</dbReference>
<comment type="caution">
    <text evidence="1">The sequence shown here is derived from an EMBL/GenBank/DDBJ whole genome shotgun (WGS) entry which is preliminary data.</text>
</comment>
<protein>
    <submittedName>
        <fullName evidence="1">Uncharacterized protein</fullName>
    </submittedName>
</protein>
<evidence type="ECO:0000313" key="1">
    <source>
        <dbReference type="EMBL" id="EMI19684.1"/>
    </source>
</evidence>
<evidence type="ECO:0000313" key="2">
    <source>
        <dbReference type="Proteomes" id="UP000011991"/>
    </source>
</evidence>
<keyword evidence="2" id="KW-1185">Reference proteome</keyword>
<dbReference type="EMBL" id="ANOG01000492">
    <property type="protein sequence ID" value="EMI19684.1"/>
    <property type="molecule type" value="Genomic_DNA"/>
</dbReference>
<reference evidence="1 2" key="1">
    <citation type="journal article" date="2013" name="Mar. Genomics">
        <title>Expression of sulfatases in Rhodopirellula baltica and the diversity of sulfatases in the genus Rhodopirellula.</title>
        <authorList>
            <person name="Wegner C.E."/>
            <person name="Richter-Heitmann T."/>
            <person name="Klindworth A."/>
            <person name="Klockow C."/>
            <person name="Richter M."/>
            <person name="Achstetter T."/>
            <person name="Glockner F.O."/>
            <person name="Harder J."/>
        </authorList>
    </citation>
    <scope>NUCLEOTIDE SEQUENCE [LARGE SCALE GENOMIC DNA]</scope>
    <source>
        <strain evidence="1 2">SM1</strain>
    </source>
</reference>
<accession>M5S0J5</accession>